<keyword evidence="1" id="KW-0479">Metal-binding</keyword>
<evidence type="ECO:0000313" key="5">
    <source>
        <dbReference type="EMBL" id="KAK4388039.1"/>
    </source>
</evidence>
<name>A0AAE2BJX6_9LAMI</name>
<evidence type="ECO:0000256" key="4">
    <source>
        <dbReference type="SAM" id="MobiDB-lite"/>
    </source>
</evidence>
<dbReference type="InterPro" id="IPR013083">
    <property type="entry name" value="Znf_RING/FYVE/PHD"/>
</dbReference>
<feature type="region of interest" description="Disordered" evidence="4">
    <location>
        <begin position="1"/>
        <end position="100"/>
    </location>
</feature>
<dbReference type="Proteomes" id="UP001289374">
    <property type="component" value="Unassembled WGS sequence"/>
</dbReference>
<dbReference type="GO" id="GO:0006511">
    <property type="term" value="P:ubiquitin-dependent protein catabolic process"/>
    <property type="evidence" value="ECO:0007669"/>
    <property type="project" value="TreeGrafter"/>
</dbReference>
<dbReference type="Gene3D" id="3.30.40.10">
    <property type="entry name" value="Zinc/RING finger domain, C3HC4 (zinc finger)"/>
    <property type="match status" value="1"/>
</dbReference>
<proteinExistence type="predicted"/>
<reference evidence="5" key="1">
    <citation type="submission" date="2020-06" db="EMBL/GenBank/DDBJ databases">
        <authorList>
            <person name="Li T."/>
            <person name="Hu X."/>
            <person name="Zhang T."/>
            <person name="Song X."/>
            <person name="Zhang H."/>
            <person name="Dai N."/>
            <person name="Sheng W."/>
            <person name="Hou X."/>
            <person name="Wei L."/>
        </authorList>
    </citation>
    <scope>NUCLEOTIDE SEQUENCE</scope>
    <source>
        <strain evidence="5">K16</strain>
        <tissue evidence="5">Leaf</tissue>
    </source>
</reference>
<dbReference type="GO" id="GO:0008270">
    <property type="term" value="F:zinc ion binding"/>
    <property type="evidence" value="ECO:0007669"/>
    <property type="project" value="UniProtKB-KW"/>
</dbReference>
<evidence type="ECO:0000256" key="1">
    <source>
        <dbReference type="ARBA" id="ARBA00022723"/>
    </source>
</evidence>
<dbReference type="InterPro" id="IPR051834">
    <property type="entry name" value="RING_finger_E3_ligase"/>
</dbReference>
<keyword evidence="6" id="KW-1185">Reference proteome</keyword>
<keyword evidence="3" id="KW-0862">Zinc</keyword>
<gene>
    <name evidence="5" type="ORF">Sango_2410500</name>
</gene>
<keyword evidence="2" id="KW-0863">Zinc-finger</keyword>
<accession>A0AAE2BJX6</accession>
<dbReference type="PANTHER" id="PTHR45931:SF25">
    <property type="entry name" value="E3 UBIQUITIN-PROTEIN LIGASE RLIM-LIKE ISOFORM X1"/>
    <property type="match status" value="1"/>
</dbReference>
<comment type="caution">
    <text evidence="5">The sequence shown here is derived from an EMBL/GenBank/DDBJ whole genome shotgun (WGS) entry which is preliminary data.</text>
</comment>
<evidence type="ECO:0008006" key="7">
    <source>
        <dbReference type="Google" id="ProtNLM"/>
    </source>
</evidence>
<dbReference type="EMBL" id="JACGWL010000014">
    <property type="protein sequence ID" value="KAK4388039.1"/>
    <property type="molecule type" value="Genomic_DNA"/>
</dbReference>
<dbReference type="GO" id="GO:0005634">
    <property type="term" value="C:nucleus"/>
    <property type="evidence" value="ECO:0007669"/>
    <property type="project" value="TreeGrafter"/>
</dbReference>
<feature type="compositionally biased region" description="Polar residues" evidence="4">
    <location>
        <begin position="85"/>
        <end position="100"/>
    </location>
</feature>
<sequence>MSFKEHSMETSDHIRGSGRSIKEGGEWRSTRNRTREMSRSSPDGEQYMIRKTDAPRESVPDPGVRGRRLNGPHSAASTLIKRQKQGSTSSNCGECSTSVSDDPEVMFLSSSAKVSSSRATFGSVSDLQPIIEVDEFSPQPRRNDHDEDARARQVEADEMLARELQEQLYNEVPVFGVEEVDEHIALALQHRDESDHGFTRARHPVLSARDSLMSNLRRQSQSRSSSNAPRRGSLARASTLGRMTRLRSRFPGQPRMHILGALEEFNDMGVSTGILEAQRDFNENDYEMLLALDENNDQHGGAPIHLINGLPQSTVQSDNFEEACAICLDTPTIGDIIRHLPCLHKFHKDIHRGAAQSCIQEHSSLHGVACKKAFYAHRYLTRSIISRRCTPIDRSYCPFRQCSLLLERIPGCYLEVLTPVWIKMRSVDMWQTKLGLENFKLCV</sequence>
<feature type="compositionally biased region" description="Basic and acidic residues" evidence="4">
    <location>
        <begin position="48"/>
        <end position="59"/>
    </location>
</feature>
<dbReference type="PANTHER" id="PTHR45931">
    <property type="entry name" value="SI:CH211-59O9.10"/>
    <property type="match status" value="1"/>
</dbReference>
<evidence type="ECO:0000256" key="3">
    <source>
        <dbReference type="ARBA" id="ARBA00022833"/>
    </source>
</evidence>
<dbReference type="GO" id="GO:0061630">
    <property type="term" value="F:ubiquitin protein ligase activity"/>
    <property type="evidence" value="ECO:0007669"/>
    <property type="project" value="TreeGrafter"/>
</dbReference>
<evidence type="ECO:0000313" key="6">
    <source>
        <dbReference type="Proteomes" id="UP001289374"/>
    </source>
</evidence>
<feature type="compositionally biased region" description="Low complexity" evidence="4">
    <location>
        <begin position="213"/>
        <end position="227"/>
    </location>
</feature>
<dbReference type="SUPFAM" id="SSF57850">
    <property type="entry name" value="RING/U-box"/>
    <property type="match status" value="1"/>
</dbReference>
<dbReference type="AlphaFoldDB" id="A0AAE2BJX6"/>
<reference evidence="5" key="2">
    <citation type="journal article" date="2024" name="Plant">
        <title>Genomic evolution and insights into agronomic trait innovations of Sesamum species.</title>
        <authorList>
            <person name="Miao H."/>
            <person name="Wang L."/>
            <person name="Qu L."/>
            <person name="Liu H."/>
            <person name="Sun Y."/>
            <person name="Le M."/>
            <person name="Wang Q."/>
            <person name="Wei S."/>
            <person name="Zheng Y."/>
            <person name="Lin W."/>
            <person name="Duan Y."/>
            <person name="Cao H."/>
            <person name="Xiong S."/>
            <person name="Wang X."/>
            <person name="Wei L."/>
            <person name="Li C."/>
            <person name="Ma Q."/>
            <person name="Ju M."/>
            <person name="Zhao R."/>
            <person name="Li G."/>
            <person name="Mu C."/>
            <person name="Tian Q."/>
            <person name="Mei H."/>
            <person name="Zhang T."/>
            <person name="Gao T."/>
            <person name="Zhang H."/>
        </authorList>
    </citation>
    <scope>NUCLEOTIDE SEQUENCE</scope>
    <source>
        <strain evidence="5">K16</strain>
    </source>
</reference>
<feature type="region of interest" description="Disordered" evidence="4">
    <location>
        <begin position="213"/>
        <end position="247"/>
    </location>
</feature>
<feature type="compositionally biased region" description="Basic and acidic residues" evidence="4">
    <location>
        <begin position="1"/>
        <end position="38"/>
    </location>
</feature>
<protein>
    <recommendedName>
        <fullName evidence="7">RING-type domain-containing protein</fullName>
    </recommendedName>
</protein>
<organism evidence="5 6">
    <name type="scientific">Sesamum angolense</name>
    <dbReference type="NCBI Taxonomy" id="2727404"/>
    <lineage>
        <taxon>Eukaryota</taxon>
        <taxon>Viridiplantae</taxon>
        <taxon>Streptophyta</taxon>
        <taxon>Embryophyta</taxon>
        <taxon>Tracheophyta</taxon>
        <taxon>Spermatophyta</taxon>
        <taxon>Magnoliopsida</taxon>
        <taxon>eudicotyledons</taxon>
        <taxon>Gunneridae</taxon>
        <taxon>Pentapetalae</taxon>
        <taxon>asterids</taxon>
        <taxon>lamiids</taxon>
        <taxon>Lamiales</taxon>
        <taxon>Pedaliaceae</taxon>
        <taxon>Sesamum</taxon>
    </lineage>
</organism>
<evidence type="ECO:0000256" key="2">
    <source>
        <dbReference type="ARBA" id="ARBA00022771"/>
    </source>
</evidence>